<dbReference type="InterPro" id="IPR039420">
    <property type="entry name" value="WalR-like"/>
</dbReference>
<reference evidence="8 9" key="1">
    <citation type="submission" date="2024-09" db="EMBL/GenBank/DDBJ databases">
        <title>Laminarin stimulates single cell rates of sulfate reduction while oxygen inhibits transcriptomic activity in coastal marine sediment.</title>
        <authorList>
            <person name="Lindsay M."/>
            <person name="Orcutt B."/>
            <person name="Emerson D."/>
            <person name="Stepanauskas R."/>
            <person name="D'Angelo T."/>
        </authorList>
    </citation>
    <scope>NUCLEOTIDE SEQUENCE [LARGE SCALE GENOMIC DNA]</scope>
    <source>
        <strain evidence="8">SAG AM-311-K15</strain>
    </source>
</reference>
<dbReference type="PANTHER" id="PTHR48111:SF1">
    <property type="entry name" value="TWO-COMPONENT RESPONSE REGULATOR ORR33"/>
    <property type="match status" value="1"/>
</dbReference>
<dbReference type="InterPro" id="IPR025497">
    <property type="entry name" value="PatA-like_N"/>
</dbReference>
<name>A0ABV6YTM0_UNCC1</name>
<dbReference type="Pfam" id="PF00072">
    <property type="entry name" value="Response_reg"/>
    <property type="match status" value="1"/>
</dbReference>
<proteinExistence type="predicted"/>
<evidence type="ECO:0000256" key="4">
    <source>
        <dbReference type="ARBA" id="ARBA00023125"/>
    </source>
</evidence>
<dbReference type="Pfam" id="PF14332">
    <property type="entry name" value="DUF4388"/>
    <property type="match status" value="1"/>
</dbReference>
<feature type="domain" description="Response regulatory" evidence="7">
    <location>
        <begin position="5"/>
        <end position="121"/>
    </location>
</feature>
<evidence type="ECO:0000256" key="5">
    <source>
        <dbReference type="ARBA" id="ARBA00023163"/>
    </source>
</evidence>
<evidence type="ECO:0000256" key="1">
    <source>
        <dbReference type="ARBA" id="ARBA00022553"/>
    </source>
</evidence>
<keyword evidence="2" id="KW-0902">Two-component regulatory system</keyword>
<evidence type="ECO:0000313" key="9">
    <source>
        <dbReference type="Proteomes" id="UP001594351"/>
    </source>
</evidence>
<keyword evidence="1 6" id="KW-0597">Phosphoprotein</keyword>
<protein>
    <submittedName>
        <fullName evidence="8">Response regulator</fullName>
    </submittedName>
</protein>
<dbReference type="Gene3D" id="3.40.50.2300">
    <property type="match status" value="1"/>
</dbReference>
<dbReference type="InterPro" id="IPR011006">
    <property type="entry name" value="CheY-like_superfamily"/>
</dbReference>
<dbReference type="EMBL" id="JBHPBY010000043">
    <property type="protein sequence ID" value="MFC1849524.1"/>
    <property type="molecule type" value="Genomic_DNA"/>
</dbReference>
<dbReference type="PANTHER" id="PTHR48111">
    <property type="entry name" value="REGULATOR OF RPOS"/>
    <property type="match status" value="1"/>
</dbReference>
<evidence type="ECO:0000259" key="7">
    <source>
        <dbReference type="PROSITE" id="PS50110"/>
    </source>
</evidence>
<dbReference type="PROSITE" id="PS50110">
    <property type="entry name" value="RESPONSE_REGULATORY"/>
    <property type="match status" value="1"/>
</dbReference>
<dbReference type="Proteomes" id="UP001594351">
    <property type="component" value="Unassembled WGS sequence"/>
</dbReference>
<comment type="caution">
    <text evidence="8">The sequence shown here is derived from an EMBL/GenBank/DDBJ whole genome shotgun (WGS) entry which is preliminary data.</text>
</comment>
<keyword evidence="5" id="KW-0804">Transcription</keyword>
<dbReference type="InterPro" id="IPR001789">
    <property type="entry name" value="Sig_transdc_resp-reg_receiver"/>
</dbReference>
<evidence type="ECO:0000313" key="8">
    <source>
        <dbReference type="EMBL" id="MFC1849524.1"/>
    </source>
</evidence>
<keyword evidence="9" id="KW-1185">Reference proteome</keyword>
<dbReference type="SMART" id="SM00448">
    <property type="entry name" value="REC"/>
    <property type="match status" value="1"/>
</dbReference>
<sequence length="488" mass="56089">MKPYKILIVDDDRFVLNLMDDILTANGYDVLTASSGKAALEILKMIQPDLIISDITMPEMHGFQLLEKIQTSADTKQIPFIFLSSKDQTQDRVEGLDKGADDYICKPFNEAELLARIRLRLRKKPNLDDLDLDATKQIQGDLSIISIVDLIQILKLRKITGEIEVTLHDDIAIIRLNEGELADIRYRNFTGFRAFQRLLDQKQGHFSLTCSEQHYDSTIQMESQEFMLECTKQLDELKDLATHLPALQKIFTIARNDDLSTVPLSILNVLILFDGQNSLQDILDMNTLTEVETLQIVRELIQNELIKERETLSHGSDSVGISPDQERNRDLIMMLKHLISHQEGKTSLLVVGERDDMITAFINQLRQCLDADEDPLEPISKIFRYKRLVLDLDTSLTIYGTTKYQQLSFIQKILKTEIMGLVILISETQSVQQKELLRFIIKVYQDYKVPHLILNMKHQSWLNGSPDRSNKEIRALCSILQTWIVNTF</sequence>
<keyword evidence="4" id="KW-0238">DNA-binding</keyword>
<feature type="modified residue" description="4-aspartylphosphate" evidence="6">
    <location>
        <position position="54"/>
    </location>
</feature>
<evidence type="ECO:0000256" key="2">
    <source>
        <dbReference type="ARBA" id="ARBA00023012"/>
    </source>
</evidence>
<evidence type="ECO:0000256" key="6">
    <source>
        <dbReference type="PROSITE-ProRule" id="PRU00169"/>
    </source>
</evidence>
<keyword evidence="3" id="KW-0805">Transcription regulation</keyword>
<accession>A0ABV6YTM0</accession>
<dbReference type="CDD" id="cd17574">
    <property type="entry name" value="REC_OmpR"/>
    <property type="match status" value="1"/>
</dbReference>
<dbReference type="SUPFAM" id="SSF52172">
    <property type="entry name" value="CheY-like"/>
    <property type="match status" value="1"/>
</dbReference>
<evidence type="ECO:0000256" key="3">
    <source>
        <dbReference type="ARBA" id="ARBA00023015"/>
    </source>
</evidence>
<organism evidence="8 9">
    <name type="scientific">candidate division CSSED10-310 bacterium</name>
    <dbReference type="NCBI Taxonomy" id="2855610"/>
    <lineage>
        <taxon>Bacteria</taxon>
        <taxon>Bacteria division CSSED10-310</taxon>
    </lineage>
</organism>
<gene>
    <name evidence="8" type="ORF">ACFL27_04865</name>
</gene>